<evidence type="ECO:0000259" key="2">
    <source>
        <dbReference type="PROSITE" id="PS50164"/>
    </source>
</evidence>
<dbReference type="Pfam" id="PF01541">
    <property type="entry name" value="GIY-YIG"/>
    <property type="match status" value="1"/>
</dbReference>
<dbReference type="SUPFAM" id="SSF82771">
    <property type="entry name" value="GIY-YIG endonuclease"/>
    <property type="match status" value="1"/>
</dbReference>
<dbReference type="AlphaFoldDB" id="A0A5E4PLD8"/>
<name>A0A5E4PLD8_9COXI</name>
<dbReference type="InterPro" id="IPR000305">
    <property type="entry name" value="GIY-YIG_endonuc"/>
</dbReference>
<evidence type="ECO:0000256" key="1">
    <source>
        <dbReference type="ARBA" id="ARBA00007435"/>
    </source>
</evidence>
<organism evidence="3 4">
    <name type="scientific">Aquicella siphonis</name>
    <dbReference type="NCBI Taxonomy" id="254247"/>
    <lineage>
        <taxon>Bacteria</taxon>
        <taxon>Pseudomonadati</taxon>
        <taxon>Pseudomonadota</taxon>
        <taxon>Gammaproteobacteria</taxon>
        <taxon>Legionellales</taxon>
        <taxon>Coxiellaceae</taxon>
        <taxon>Aquicella</taxon>
    </lineage>
</organism>
<gene>
    <name evidence="3" type="ORF">AQUSIP_25240</name>
</gene>
<dbReference type="InterPro" id="IPR050190">
    <property type="entry name" value="UPF0213_domain"/>
</dbReference>
<comment type="similarity">
    <text evidence="1">Belongs to the UPF0213 family.</text>
</comment>
<dbReference type="Proteomes" id="UP000324194">
    <property type="component" value="Chromosome 2"/>
</dbReference>
<dbReference type="Gene3D" id="3.40.1440.10">
    <property type="entry name" value="GIY-YIG endonuclease"/>
    <property type="match status" value="1"/>
</dbReference>
<reference evidence="3 4" key="1">
    <citation type="submission" date="2019-08" db="EMBL/GenBank/DDBJ databases">
        <authorList>
            <person name="Guy L."/>
        </authorList>
    </citation>
    <scope>NUCLEOTIDE SEQUENCE [LARGE SCALE GENOMIC DNA]</scope>
    <source>
        <strain evidence="3 4">SGT-108</strain>
    </source>
</reference>
<dbReference type="InterPro" id="IPR035901">
    <property type="entry name" value="GIY-YIG_endonuc_sf"/>
</dbReference>
<sequence>MDQSGCYVYILLCENGAYYTGYTTNLARRLKEHAAGTLKCKFTRSFKPLRIVQCWRIAAGKSGAMQVERHIKTLSRQEKQNLIAFPEMLTHQFPCCHPAELMSGGKAPSSLF</sequence>
<feature type="domain" description="GIY-YIG" evidence="2">
    <location>
        <begin position="4"/>
        <end position="82"/>
    </location>
</feature>
<keyword evidence="4" id="KW-1185">Reference proteome</keyword>
<proteinExistence type="inferred from homology"/>
<dbReference type="KEGG" id="asip:AQUSIP_25240"/>
<protein>
    <recommendedName>
        <fullName evidence="2">GIY-YIG domain-containing protein</fullName>
    </recommendedName>
</protein>
<evidence type="ECO:0000313" key="3">
    <source>
        <dbReference type="EMBL" id="VVC77197.1"/>
    </source>
</evidence>
<dbReference type="CDD" id="cd10456">
    <property type="entry name" value="GIY-YIG_UPF0213"/>
    <property type="match status" value="1"/>
</dbReference>
<evidence type="ECO:0000313" key="4">
    <source>
        <dbReference type="Proteomes" id="UP000324194"/>
    </source>
</evidence>
<dbReference type="EMBL" id="LR699120">
    <property type="protein sequence ID" value="VVC77197.1"/>
    <property type="molecule type" value="Genomic_DNA"/>
</dbReference>
<dbReference type="OrthoDB" id="9797095at2"/>
<dbReference type="RefSeq" id="WP_148340586.1">
    <property type="nucleotide sequence ID" value="NZ_LR699120.1"/>
</dbReference>
<accession>A0A5E4PLD8</accession>
<dbReference type="PROSITE" id="PS50164">
    <property type="entry name" value="GIY_YIG"/>
    <property type="match status" value="1"/>
</dbReference>
<dbReference type="PANTHER" id="PTHR34477:SF1">
    <property type="entry name" value="UPF0213 PROTEIN YHBQ"/>
    <property type="match status" value="1"/>
</dbReference>
<dbReference type="PANTHER" id="PTHR34477">
    <property type="entry name" value="UPF0213 PROTEIN YHBQ"/>
    <property type="match status" value="1"/>
</dbReference>